<organism evidence="1 2">
    <name type="scientific">Trifolium pratense</name>
    <name type="common">Red clover</name>
    <dbReference type="NCBI Taxonomy" id="57577"/>
    <lineage>
        <taxon>Eukaryota</taxon>
        <taxon>Viridiplantae</taxon>
        <taxon>Streptophyta</taxon>
        <taxon>Embryophyta</taxon>
        <taxon>Tracheophyta</taxon>
        <taxon>Spermatophyta</taxon>
        <taxon>Magnoliopsida</taxon>
        <taxon>eudicotyledons</taxon>
        <taxon>Gunneridae</taxon>
        <taxon>Pentapetalae</taxon>
        <taxon>rosids</taxon>
        <taxon>fabids</taxon>
        <taxon>Fabales</taxon>
        <taxon>Fabaceae</taxon>
        <taxon>Papilionoideae</taxon>
        <taxon>50 kb inversion clade</taxon>
        <taxon>NPAAA clade</taxon>
        <taxon>Hologalegina</taxon>
        <taxon>IRL clade</taxon>
        <taxon>Trifolieae</taxon>
        <taxon>Trifolium</taxon>
    </lineage>
</organism>
<evidence type="ECO:0000313" key="2">
    <source>
        <dbReference type="Proteomes" id="UP001177021"/>
    </source>
</evidence>
<evidence type="ECO:0000313" key="1">
    <source>
        <dbReference type="EMBL" id="CAJ2662079.1"/>
    </source>
</evidence>
<sequence length="83" mass="9888">MLFQVGKWICKLKYDNVQRLLEQVLMRMRNKFYWDPLSVETTSASASSSLLSSTTLRFEKGTNLVRRGEEQLIWRKETEESIW</sequence>
<dbReference type="EMBL" id="CASHSV030000409">
    <property type="protein sequence ID" value="CAJ2662079.1"/>
    <property type="molecule type" value="Genomic_DNA"/>
</dbReference>
<proteinExistence type="predicted"/>
<accession>A0ACB0L0N5</accession>
<gene>
    <name evidence="1" type="ORF">MILVUS5_LOCUS27698</name>
</gene>
<comment type="caution">
    <text evidence="1">The sequence shown here is derived from an EMBL/GenBank/DDBJ whole genome shotgun (WGS) entry which is preliminary data.</text>
</comment>
<dbReference type="Proteomes" id="UP001177021">
    <property type="component" value="Unassembled WGS sequence"/>
</dbReference>
<keyword evidence="2" id="KW-1185">Reference proteome</keyword>
<protein>
    <submittedName>
        <fullName evidence="1">Uncharacterized protein</fullName>
    </submittedName>
</protein>
<reference evidence="1" key="1">
    <citation type="submission" date="2023-10" db="EMBL/GenBank/DDBJ databases">
        <authorList>
            <person name="Rodriguez Cubillos JULIANA M."/>
            <person name="De Vega J."/>
        </authorList>
    </citation>
    <scope>NUCLEOTIDE SEQUENCE</scope>
</reference>
<name>A0ACB0L0N5_TRIPR</name>